<name>A0A381PL00_9ZZZZ</name>
<sequence>MVFPSSVKAKQQTACADLSSNWDKACTMPSKPMPAKNHFTSGPGNSFQASKYKDVSSTITGA</sequence>
<evidence type="ECO:0000313" key="2">
    <source>
        <dbReference type="EMBL" id="SUZ66113.1"/>
    </source>
</evidence>
<dbReference type="AlphaFoldDB" id="A0A381PL00"/>
<proteinExistence type="predicted"/>
<organism evidence="2">
    <name type="scientific">marine metagenome</name>
    <dbReference type="NCBI Taxonomy" id="408172"/>
    <lineage>
        <taxon>unclassified sequences</taxon>
        <taxon>metagenomes</taxon>
        <taxon>ecological metagenomes</taxon>
    </lineage>
</organism>
<gene>
    <name evidence="2" type="ORF">METZ01_LOCUS18967</name>
</gene>
<accession>A0A381PL00</accession>
<dbReference type="EMBL" id="UINC01000976">
    <property type="protein sequence ID" value="SUZ66113.1"/>
    <property type="molecule type" value="Genomic_DNA"/>
</dbReference>
<feature type="compositionally biased region" description="Polar residues" evidence="1">
    <location>
        <begin position="38"/>
        <end position="62"/>
    </location>
</feature>
<reference evidence="2" key="1">
    <citation type="submission" date="2018-05" db="EMBL/GenBank/DDBJ databases">
        <authorList>
            <person name="Lanie J.A."/>
            <person name="Ng W.-L."/>
            <person name="Kazmierczak K.M."/>
            <person name="Andrzejewski T.M."/>
            <person name="Davidsen T.M."/>
            <person name="Wayne K.J."/>
            <person name="Tettelin H."/>
            <person name="Glass J.I."/>
            <person name="Rusch D."/>
            <person name="Podicherti R."/>
            <person name="Tsui H.-C.T."/>
            <person name="Winkler M.E."/>
        </authorList>
    </citation>
    <scope>NUCLEOTIDE SEQUENCE</scope>
</reference>
<feature type="region of interest" description="Disordered" evidence="1">
    <location>
        <begin position="33"/>
        <end position="62"/>
    </location>
</feature>
<protein>
    <submittedName>
        <fullName evidence="2">Uncharacterized protein</fullName>
    </submittedName>
</protein>
<evidence type="ECO:0000256" key="1">
    <source>
        <dbReference type="SAM" id="MobiDB-lite"/>
    </source>
</evidence>